<proteinExistence type="predicted"/>
<dbReference type="PROSITE" id="PS50005">
    <property type="entry name" value="TPR"/>
    <property type="match status" value="2"/>
</dbReference>
<dbReference type="InterPro" id="IPR011990">
    <property type="entry name" value="TPR-like_helical_dom_sf"/>
</dbReference>
<dbReference type="AlphaFoldDB" id="A0A2S0VMZ5"/>
<organism evidence="4 5">
    <name type="scientific">Saccharobesus litoralis</name>
    <dbReference type="NCBI Taxonomy" id="2172099"/>
    <lineage>
        <taxon>Bacteria</taxon>
        <taxon>Pseudomonadati</taxon>
        <taxon>Pseudomonadota</taxon>
        <taxon>Gammaproteobacteria</taxon>
        <taxon>Alteromonadales</taxon>
        <taxon>Alteromonadaceae</taxon>
        <taxon>Saccharobesus</taxon>
    </lineage>
</organism>
<keyword evidence="5" id="KW-1185">Reference proteome</keyword>
<dbReference type="PANTHER" id="PTHR10098">
    <property type="entry name" value="RAPSYN-RELATED"/>
    <property type="match status" value="1"/>
</dbReference>
<keyword evidence="1" id="KW-0802">TPR repeat</keyword>
<sequence length="602" mass="68471">MRNTFHFVIFYFLVAIPNSYAEQTSNHVYGEVQELIKLATNNKDRDVDAAKRSLSKALTLLQSSPNKPMEFQILVKLAMLATTQNDLKAALTLLQKAEHLYASNDSFSATSKFIKVLAKTELLFISATINQLQQEYDKAIHLLDDALQVIEENGNNPALLQRAYNSKGDVYLASKQHKLAIRFYLLANYHVHTQPDNIKAKLWQRLAFAYTRINENFAAIKYFKQLLILHEQSNNLEQQAKVLLNISRSYKKGSAFGEALSYGNRALKISKETANEEFTLKSLLHLSTVYRRLSSFDNALDCGLEALNIYQKNRNVNGIATSLNTVGLAYRQLNQRDKATLYFEQVLRLPTDKLNKKYYAAALRELGLLQFYDNAYAQALALSEQAFVVYSDIGDEKGQATIKKNLGLIYQAKGQYQLAFESFNYSVITAKQTGDLWEQASNLANIATLYANTQPAKTQAWANQGLRIAIRIQAKPIITQIYSALSIAAEKRGDLQQALDYAKRQITKINEMKSEVIKKRESEAQVLINITNKMYELDQLKNTMSTLTRKLQNQTSEFEQLKHQANNDQSTIRYQRILLVILSCCLMLGISIVILKFNRNDK</sequence>
<evidence type="ECO:0000256" key="3">
    <source>
        <dbReference type="SAM" id="Phobius"/>
    </source>
</evidence>
<dbReference type="PANTHER" id="PTHR10098:SF108">
    <property type="entry name" value="TETRATRICOPEPTIDE REPEAT PROTEIN 28"/>
    <property type="match status" value="1"/>
</dbReference>
<feature type="repeat" description="TPR" evidence="1">
    <location>
        <begin position="200"/>
        <end position="233"/>
    </location>
</feature>
<gene>
    <name evidence="4" type="ORF">C2869_02970</name>
</gene>
<dbReference type="SUPFAM" id="SSF48452">
    <property type="entry name" value="TPR-like"/>
    <property type="match status" value="2"/>
</dbReference>
<feature type="transmembrane region" description="Helical" evidence="3">
    <location>
        <begin position="577"/>
        <end position="597"/>
    </location>
</feature>
<evidence type="ECO:0000256" key="1">
    <source>
        <dbReference type="PROSITE-ProRule" id="PRU00339"/>
    </source>
</evidence>
<name>A0A2S0VMZ5_9ALTE</name>
<dbReference type="KEGG" id="cate:C2869_02970"/>
<accession>A0A2S0VMZ5</accession>
<keyword evidence="3" id="KW-1133">Transmembrane helix</keyword>
<dbReference type="SMART" id="SM00028">
    <property type="entry name" value="TPR"/>
    <property type="match status" value="9"/>
</dbReference>
<keyword evidence="3" id="KW-0472">Membrane</keyword>
<dbReference type="EMBL" id="CP026604">
    <property type="protein sequence ID" value="AWB65460.1"/>
    <property type="molecule type" value="Genomic_DNA"/>
</dbReference>
<feature type="coiled-coil region" evidence="2">
    <location>
        <begin position="537"/>
        <end position="564"/>
    </location>
</feature>
<dbReference type="InterPro" id="IPR019734">
    <property type="entry name" value="TPR_rpt"/>
</dbReference>
<dbReference type="RefSeq" id="WP_108601536.1">
    <property type="nucleotide sequence ID" value="NZ_CP026604.1"/>
</dbReference>
<keyword evidence="2" id="KW-0175">Coiled coil</keyword>
<dbReference type="Gene3D" id="1.25.40.10">
    <property type="entry name" value="Tetratricopeptide repeat domain"/>
    <property type="match status" value="3"/>
</dbReference>
<protein>
    <submittedName>
        <fullName evidence="4">Uncharacterized protein</fullName>
    </submittedName>
</protein>
<feature type="repeat" description="TPR" evidence="1">
    <location>
        <begin position="320"/>
        <end position="353"/>
    </location>
</feature>
<evidence type="ECO:0000313" key="5">
    <source>
        <dbReference type="Proteomes" id="UP000244441"/>
    </source>
</evidence>
<evidence type="ECO:0000256" key="2">
    <source>
        <dbReference type="SAM" id="Coils"/>
    </source>
</evidence>
<keyword evidence="3" id="KW-0812">Transmembrane</keyword>
<dbReference type="Pfam" id="PF13424">
    <property type="entry name" value="TPR_12"/>
    <property type="match status" value="1"/>
</dbReference>
<evidence type="ECO:0000313" key="4">
    <source>
        <dbReference type="EMBL" id="AWB65460.1"/>
    </source>
</evidence>
<dbReference type="OrthoDB" id="9766710at2"/>
<reference evidence="4 5" key="1">
    <citation type="submission" date="2018-01" db="EMBL/GenBank/DDBJ databases">
        <title>Genome sequence of a Cantenovulum-like bacteria.</title>
        <authorList>
            <person name="Tan W.R."/>
            <person name="Lau N.-S."/>
            <person name="Go F."/>
            <person name="Amirul A.-A.A."/>
        </authorList>
    </citation>
    <scope>NUCLEOTIDE SEQUENCE [LARGE SCALE GENOMIC DNA]</scope>
    <source>
        <strain evidence="4 5">CCB-QB4</strain>
    </source>
</reference>
<dbReference type="Proteomes" id="UP000244441">
    <property type="component" value="Chromosome"/>
</dbReference>